<reference evidence="2 3" key="1">
    <citation type="submission" date="2018-03" db="EMBL/GenBank/DDBJ databases">
        <title>Genomic Encyclopedia of Archaeal and Bacterial Type Strains, Phase II (KMG-II): from individual species to whole genera.</title>
        <authorList>
            <person name="Goeker M."/>
        </authorList>
    </citation>
    <scope>NUCLEOTIDE SEQUENCE [LARGE SCALE GENOMIC DNA]</scope>
    <source>
        <strain evidence="2 3">DSM 100212</strain>
    </source>
</reference>
<comment type="caution">
    <text evidence="2">The sequence shown here is derived from an EMBL/GenBank/DDBJ whole genome shotgun (WGS) entry which is preliminary data.</text>
</comment>
<evidence type="ECO:0000313" key="2">
    <source>
        <dbReference type="EMBL" id="PRY87288.1"/>
    </source>
</evidence>
<keyword evidence="3" id="KW-1185">Reference proteome</keyword>
<dbReference type="EMBL" id="PVTQ01000010">
    <property type="protein sequence ID" value="PRY87288.1"/>
    <property type="molecule type" value="Genomic_DNA"/>
</dbReference>
<dbReference type="RefSeq" id="WP_106265987.1">
    <property type="nucleotide sequence ID" value="NZ_PVTQ01000010.1"/>
</dbReference>
<sequence>MITEIATLKIDPDLAQRFEETVLAARPHFLAAPDCLSFRLDRVVEEAGTYLLIVGWTSVAAHMEDFRQTEGFQRWRELAGPFFTAPPQVIHSAKVI</sequence>
<dbReference type="SUPFAM" id="SSF54909">
    <property type="entry name" value="Dimeric alpha+beta barrel"/>
    <property type="match status" value="1"/>
</dbReference>
<protein>
    <submittedName>
        <fullName evidence="2">Quinol monooxygenase YgiN</fullName>
    </submittedName>
</protein>
<dbReference type="Pfam" id="PF03992">
    <property type="entry name" value="ABM"/>
    <property type="match status" value="1"/>
</dbReference>
<gene>
    <name evidence="2" type="ORF">CLV74_11062</name>
</gene>
<proteinExistence type="predicted"/>
<keyword evidence="2" id="KW-0560">Oxidoreductase</keyword>
<dbReference type="PROSITE" id="PS51725">
    <property type="entry name" value="ABM"/>
    <property type="match status" value="1"/>
</dbReference>
<dbReference type="AlphaFoldDB" id="A0A2T0WKP9"/>
<dbReference type="Gene3D" id="3.30.70.100">
    <property type="match status" value="1"/>
</dbReference>
<accession>A0A2T0WKP9</accession>
<keyword evidence="2" id="KW-0503">Monooxygenase</keyword>
<dbReference type="OrthoDB" id="9798157at2"/>
<evidence type="ECO:0000313" key="3">
    <source>
        <dbReference type="Proteomes" id="UP000238392"/>
    </source>
</evidence>
<dbReference type="Proteomes" id="UP000238392">
    <property type="component" value="Unassembled WGS sequence"/>
</dbReference>
<name>A0A2T0WKP9_9RHOB</name>
<dbReference type="InterPro" id="IPR007138">
    <property type="entry name" value="ABM_dom"/>
</dbReference>
<organism evidence="2 3">
    <name type="scientific">Donghicola tyrosinivorans</name>
    <dbReference type="NCBI Taxonomy" id="1652492"/>
    <lineage>
        <taxon>Bacteria</taxon>
        <taxon>Pseudomonadati</taxon>
        <taxon>Pseudomonadota</taxon>
        <taxon>Alphaproteobacteria</taxon>
        <taxon>Rhodobacterales</taxon>
        <taxon>Roseobacteraceae</taxon>
        <taxon>Donghicola</taxon>
    </lineage>
</organism>
<feature type="domain" description="ABM" evidence="1">
    <location>
        <begin position="2"/>
        <end position="91"/>
    </location>
</feature>
<dbReference type="GO" id="GO:0004497">
    <property type="term" value="F:monooxygenase activity"/>
    <property type="evidence" value="ECO:0007669"/>
    <property type="project" value="UniProtKB-KW"/>
</dbReference>
<dbReference type="InterPro" id="IPR011008">
    <property type="entry name" value="Dimeric_a/b-barrel"/>
</dbReference>
<evidence type="ECO:0000259" key="1">
    <source>
        <dbReference type="PROSITE" id="PS51725"/>
    </source>
</evidence>